<accession>A0ABS5UCJ2</accession>
<gene>
    <name evidence="8" type="ORF">KJB30_16645</name>
</gene>
<keyword evidence="3 6" id="KW-0812">Transmembrane</keyword>
<evidence type="ECO:0000313" key="9">
    <source>
        <dbReference type="Proteomes" id="UP000784128"/>
    </source>
</evidence>
<keyword evidence="9" id="KW-1185">Reference proteome</keyword>
<protein>
    <recommendedName>
        <fullName evidence="6">TVP38/TMEM64 family membrane protein</fullName>
    </recommendedName>
</protein>
<keyword evidence="5 6" id="KW-0472">Membrane</keyword>
<comment type="subcellular location">
    <subcellularLocation>
        <location evidence="1 6">Cell membrane</location>
        <topology evidence="1 6">Multi-pass membrane protein</topology>
    </subcellularLocation>
</comment>
<feature type="domain" description="VTT" evidence="7">
    <location>
        <begin position="70"/>
        <end position="183"/>
    </location>
</feature>
<evidence type="ECO:0000256" key="4">
    <source>
        <dbReference type="ARBA" id="ARBA00022989"/>
    </source>
</evidence>
<evidence type="ECO:0000259" key="7">
    <source>
        <dbReference type="Pfam" id="PF09335"/>
    </source>
</evidence>
<dbReference type="InterPro" id="IPR015414">
    <property type="entry name" value="TMEM64"/>
</dbReference>
<dbReference type="PANTHER" id="PTHR12677:SF59">
    <property type="entry name" value="GOLGI APPARATUS MEMBRANE PROTEIN TVP38-RELATED"/>
    <property type="match status" value="1"/>
</dbReference>
<keyword evidence="2 6" id="KW-1003">Cell membrane</keyword>
<evidence type="ECO:0000256" key="3">
    <source>
        <dbReference type="ARBA" id="ARBA00022692"/>
    </source>
</evidence>
<dbReference type="InterPro" id="IPR032816">
    <property type="entry name" value="VTT_dom"/>
</dbReference>
<keyword evidence="4 6" id="KW-1133">Transmembrane helix</keyword>
<comment type="similarity">
    <text evidence="6">Belongs to the TVP38/TMEM64 family.</text>
</comment>
<evidence type="ECO:0000256" key="2">
    <source>
        <dbReference type="ARBA" id="ARBA00022475"/>
    </source>
</evidence>
<sequence length="227" mass="25413">MHVKRISLLFFMVMIVAGATYLWQGDYLTFDSIQRNQTALLEFIDRHYAKAVLLYILIYVATGLFLPGALILTISGGMLFGTLPAVMYANTGATCGSILAFMLSRHALGHYIQRRFAIQLERFNQELSRHGPHYLLVLRILPIVPFFVVNYGAGLTRIPFVSFVWTTSIGMLPGSLIYSYFGSKLARLSEAEGLFSWEILLALVLLSLFALLPVAVHHLGIRKKPTS</sequence>
<organism evidence="8 9">
    <name type="scientific">Pelotalea chapellei</name>
    <dbReference type="NCBI Taxonomy" id="44671"/>
    <lineage>
        <taxon>Bacteria</taxon>
        <taxon>Pseudomonadati</taxon>
        <taxon>Thermodesulfobacteriota</taxon>
        <taxon>Desulfuromonadia</taxon>
        <taxon>Geobacterales</taxon>
        <taxon>Geobacteraceae</taxon>
        <taxon>Pelotalea</taxon>
    </lineage>
</organism>
<evidence type="ECO:0000256" key="5">
    <source>
        <dbReference type="ARBA" id="ARBA00023136"/>
    </source>
</evidence>
<feature type="transmembrane region" description="Helical" evidence="6">
    <location>
        <begin position="52"/>
        <end position="74"/>
    </location>
</feature>
<feature type="transmembrane region" description="Helical" evidence="6">
    <location>
        <begin position="6"/>
        <end position="23"/>
    </location>
</feature>
<reference evidence="8 9" key="1">
    <citation type="submission" date="2021-05" db="EMBL/GenBank/DDBJ databases">
        <title>The draft genome of Geobacter chapellei DSM 13688.</title>
        <authorList>
            <person name="Xu Z."/>
            <person name="Masuda Y."/>
            <person name="Itoh H."/>
            <person name="Senoo K."/>
        </authorList>
    </citation>
    <scope>NUCLEOTIDE SEQUENCE [LARGE SCALE GENOMIC DNA]</scope>
    <source>
        <strain evidence="8 9">DSM 13688</strain>
    </source>
</reference>
<feature type="transmembrane region" description="Helical" evidence="6">
    <location>
        <begin position="133"/>
        <end position="154"/>
    </location>
</feature>
<dbReference type="EMBL" id="JAHDYS010000021">
    <property type="protein sequence ID" value="MBT1073422.1"/>
    <property type="molecule type" value="Genomic_DNA"/>
</dbReference>
<evidence type="ECO:0000256" key="1">
    <source>
        <dbReference type="ARBA" id="ARBA00004651"/>
    </source>
</evidence>
<dbReference type="Pfam" id="PF09335">
    <property type="entry name" value="VTT_dom"/>
    <property type="match status" value="1"/>
</dbReference>
<dbReference type="PANTHER" id="PTHR12677">
    <property type="entry name" value="GOLGI APPARATUS MEMBRANE PROTEIN TVP38-RELATED"/>
    <property type="match status" value="1"/>
</dbReference>
<feature type="transmembrane region" description="Helical" evidence="6">
    <location>
        <begin position="160"/>
        <end position="181"/>
    </location>
</feature>
<comment type="caution">
    <text evidence="8">The sequence shown here is derived from an EMBL/GenBank/DDBJ whole genome shotgun (WGS) entry which is preliminary data.</text>
</comment>
<dbReference type="Proteomes" id="UP000784128">
    <property type="component" value="Unassembled WGS sequence"/>
</dbReference>
<evidence type="ECO:0000256" key="6">
    <source>
        <dbReference type="RuleBase" id="RU366058"/>
    </source>
</evidence>
<name>A0ABS5UCJ2_9BACT</name>
<evidence type="ECO:0000313" key="8">
    <source>
        <dbReference type="EMBL" id="MBT1073422.1"/>
    </source>
</evidence>
<feature type="transmembrane region" description="Helical" evidence="6">
    <location>
        <begin position="193"/>
        <end position="216"/>
    </location>
</feature>
<proteinExistence type="inferred from homology"/>
<feature type="transmembrane region" description="Helical" evidence="6">
    <location>
        <begin position="86"/>
        <end position="112"/>
    </location>
</feature>